<accession>A0A7Y7IHZ3</accession>
<dbReference type="Gene3D" id="3.50.50.60">
    <property type="entry name" value="FAD/NAD(P)-binding domain"/>
    <property type="match status" value="1"/>
</dbReference>
<protein>
    <submittedName>
        <fullName evidence="2">Uncharacterized protein</fullName>
    </submittedName>
</protein>
<evidence type="ECO:0000256" key="1">
    <source>
        <dbReference type="SAM" id="MobiDB-lite"/>
    </source>
</evidence>
<gene>
    <name evidence="2" type="ORF">G6034_13065</name>
</gene>
<organism evidence="2 3">
    <name type="scientific">Arthrobacter wenxiniae</name>
    <dbReference type="NCBI Taxonomy" id="2713570"/>
    <lineage>
        <taxon>Bacteria</taxon>
        <taxon>Bacillati</taxon>
        <taxon>Actinomycetota</taxon>
        <taxon>Actinomycetes</taxon>
        <taxon>Micrococcales</taxon>
        <taxon>Micrococcaceae</taxon>
        <taxon>Arthrobacter</taxon>
    </lineage>
</organism>
<reference evidence="2 3" key="1">
    <citation type="submission" date="2020-02" db="EMBL/GenBank/DDBJ databases">
        <title>Genome sequence of strain AETb3-4.</title>
        <authorList>
            <person name="Gao J."/>
            <person name="Zhang X."/>
        </authorList>
    </citation>
    <scope>NUCLEOTIDE SEQUENCE [LARGE SCALE GENOMIC DNA]</scope>
    <source>
        <strain evidence="2 3">AETb3-4</strain>
    </source>
</reference>
<evidence type="ECO:0000313" key="2">
    <source>
        <dbReference type="EMBL" id="NVM95826.1"/>
    </source>
</evidence>
<sequence length="92" mass="8996">MAATSLDGTIIMGAGQSGLAVDYAVTAMAVRAAEGVFEVETTHGTKTALSEVGATGANAVPYVPAPAALLAPGPKQLHSPGYRNPGSVSDGG</sequence>
<dbReference type="InterPro" id="IPR036188">
    <property type="entry name" value="FAD/NAD-bd_sf"/>
</dbReference>
<feature type="region of interest" description="Disordered" evidence="1">
    <location>
        <begin position="73"/>
        <end position="92"/>
    </location>
</feature>
<dbReference type="RefSeq" id="WP_176635545.1">
    <property type="nucleotide sequence ID" value="NZ_JAAMFM010000020.1"/>
</dbReference>
<dbReference type="EMBL" id="JAAMFM010000020">
    <property type="protein sequence ID" value="NVM95826.1"/>
    <property type="molecule type" value="Genomic_DNA"/>
</dbReference>
<proteinExistence type="predicted"/>
<name>A0A7Y7IHZ3_9MICC</name>
<dbReference type="AlphaFoldDB" id="A0A7Y7IHZ3"/>
<evidence type="ECO:0000313" key="3">
    <source>
        <dbReference type="Proteomes" id="UP000543556"/>
    </source>
</evidence>
<comment type="caution">
    <text evidence="2">The sequence shown here is derived from an EMBL/GenBank/DDBJ whole genome shotgun (WGS) entry which is preliminary data.</text>
</comment>
<dbReference type="Proteomes" id="UP000543556">
    <property type="component" value="Unassembled WGS sequence"/>
</dbReference>
<keyword evidence="3" id="KW-1185">Reference proteome</keyword>